<organism evidence="2 3">
    <name type="scientific">Asparagus officinalis</name>
    <name type="common">Garden asparagus</name>
    <dbReference type="NCBI Taxonomy" id="4686"/>
    <lineage>
        <taxon>Eukaryota</taxon>
        <taxon>Viridiplantae</taxon>
        <taxon>Streptophyta</taxon>
        <taxon>Embryophyta</taxon>
        <taxon>Tracheophyta</taxon>
        <taxon>Spermatophyta</taxon>
        <taxon>Magnoliopsida</taxon>
        <taxon>Liliopsida</taxon>
        <taxon>Asparagales</taxon>
        <taxon>Asparagaceae</taxon>
        <taxon>Asparagoideae</taxon>
        <taxon>Asparagus</taxon>
    </lineage>
</organism>
<dbReference type="Gramene" id="ONK67053">
    <property type="protein sequence ID" value="ONK67053"/>
    <property type="gene ID" value="A4U43_C06F15180"/>
</dbReference>
<dbReference type="Proteomes" id="UP000243459">
    <property type="component" value="Chromosome 6"/>
</dbReference>
<dbReference type="PANTHER" id="PTHR47294:SF3">
    <property type="entry name" value="OS08G0431150 PROTEIN"/>
    <property type="match status" value="1"/>
</dbReference>
<accession>A0A5P1EN19</accession>
<dbReference type="Gene3D" id="3.30.70.100">
    <property type="match status" value="1"/>
</dbReference>
<evidence type="ECO:0000313" key="3">
    <source>
        <dbReference type="Proteomes" id="UP000243459"/>
    </source>
</evidence>
<name>A0A5P1EN19_ASPOF</name>
<evidence type="ECO:0000256" key="1">
    <source>
        <dbReference type="SAM" id="MobiDB-lite"/>
    </source>
</evidence>
<feature type="region of interest" description="Disordered" evidence="1">
    <location>
        <begin position="91"/>
        <end position="114"/>
    </location>
</feature>
<protein>
    <recommendedName>
        <fullName evidence="4">HMA domain-containing protein</fullName>
    </recommendedName>
</protein>
<dbReference type="GO" id="GO:0046872">
    <property type="term" value="F:metal ion binding"/>
    <property type="evidence" value="ECO:0007669"/>
    <property type="project" value="InterPro"/>
</dbReference>
<proteinExistence type="predicted"/>
<reference evidence="3" key="1">
    <citation type="journal article" date="2017" name="Nat. Commun.">
        <title>The asparagus genome sheds light on the origin and evolution of a young Y chromosome.</title>
        <authorList>
            <person name="Harkess A."/>
            <person name="Zhou J."/>
            <person name="Xu C."/>
            <person name="Bowers J.E."/>
            <person name="Van der Hulst R."/>
            <person name="Ayyampalayam S."/>
            <person name="Mercati F."/>
            <person name="Riccardi P."/>
            <person name="McKain M.R."/>
            <person name="Kakrana A."/>
            <person name="Tang H."/>
            <person name="Ray J."/>
            <person name="Groenendijk J."/>
            <person name="Arikit S."/>
            <person name="Mathioni S.M."/>
            <person name="Nakano M."/>
            <person name="Shan H."/>
            <person name="Telgmann-Rauber A."/>
            <person name="Kanno A."/>
            <person name="Yue Z."/>
            <person name="Chen H."/>
            <person name="Li W."/>
            <person name="Chen Y."/>
            <person name="Xu X."/>
            <person name="Zhang Y."/>
            <person name="Luo S."/>
            <person name="Chen H."/>
            <person name="Gao J."/>
            <person name="Mao Z."/>
            <person name="Pires J.C."/>
            <person name="Luo M."/>
            <person name="Kudrna D."/>
            <person name="Wing R.A."/>
            <person name="Meyers B.C."/>
            <person name="Yi K."/>
            <person name="Kong H."/>
            <person name="Lavrijsen P."/>
            <person name="Sunseri F."/>
            <person name="Falavigna A."/>
            <person name="Ye Y."/>
            <person name="Leebens-Mack J.H."/>
            <person name="Chen G."/>
        </authorList>
    </citation>
    <scope>NUCLEOTIDE SEQUENCE [LARGE SCALE GENOMIC DNA]</scope>
    <source>
        <strain evidence="3">cv. DH0086</strain>
    </source>
</reference>
<dbReference type="InterPro" id="IPR036163">
    <property type="entry name" value="HMA_dom_sf"/>
</dbReference>
<dbReference type="OMA" id="HEPQYEY"/>
<evidence type="ECO:0008006" key="4">
    <source>
        <dbReference type="Google" id="ProtNLM"/>
    </source>
</evidence>
<gene>
    <name evidence="2" type="ORF">A4U43_C06F15180</name>
</gene>
<evidence type="ECO:0000313" key="2">
    <source>
        <dbReference type="EMBL" id="ONK67053.1"/>
    </source>
</evidence>
<keyword evidence="3" id="KW-1185">Reference proteome</keyword>
<dbReference type="CDD" id="cd00371">
    <property type="entry name" value="HMA"/>
    <property type="match status" value="1"/>
</dbReference>
<dbReference type="AlphaFoldDB" id="A0A5P1EN19"/>
<sequence length="114" mass="13116">MHRCPSNLAHPFMTEKFYCMTMRMNIDCGGCYRKIRRALLRMHELESHLIEKKQNRVSVCGAFSPQDVAIKIRKMTNRRVEILEIKELELSGGAEENKDNQSSNTQQSNGANNS</sequence>
<dbReference type="PANTHER" id="PTHR47294">
    <property type="entry name" value="OS08G0431150 PROTEIN"/>
    <property type="match status" value="1"/>
</dbReference>
<dbReference type="InterPro" id="IPR006121">
    <property type="entry name" value="HMA_dom"/>
</dbReference>
<dbReference type="OrthoDB" id="1889242at2759"/>
<dbReference type="SUPFAM" id="SSF55008">
    <property type="entry name" value="HMA, heavy metal-associated domain"/>
    <property type="match status" value="1"/>
</dbReference>
<feature type="compositionally biased region" description="Polar residues" evidence="1">
    <location>
        <begin position="100"/>
        <end position="114"/>
    </location>
</feature>
<dbReference type="EMBL" id="CM007386">
    <property type="protein sequence ID" value="ONK67053.1"/>
    <property type="molecule type" value="Genomic_DNA"/>
</dbReference>